<dbReference type="Proteomes" id="UP000271241">
    <property type="component" value="Unassembled WGS sequence"/>
</dbReference>
<evidence type="ECO:0000256" key="3">
    <source>
        <dbReference type="ARBA" id="ARBA00022824"/>
    </source>
</evidence>
<accession>A0A4P9XFV3</accession>
<evidence type="ECO:0000256" key="1">
    <source>
        <dbReference type="ARBA" id="ARBA00022741"/>
    </source>
</evidence>
<proteinExistence type="inferred from homology"/>
<dbReference type="GO" id="GO:0005525">
    <property type="term" value="F:GTP binding"/>
    <property type="evidence" value="ECO:0007669"/>
    <property type="project" value="UniProtKB-KW"/>
</dbReference>
<keyword evidence="5" id="KW-0472">Membrane</keyword>
<evidence type="ECO:0000256" key="5">
    <source>
        <dbReference type="ARBA" id="ARBA00023136"/>
    </source>
</evidence>
<feature type="domain" description="GB1/RHD3-type G" evidence="7">
    <location>
        <begin position="33"/>
        <end position="91"/>
    </location>
</feature>
<evidence type="ECO:0000313" key="8">
    <source>
        <dbReference type="EMBL" id="RKP04462.1"/>
    </source>
</evidence>
<keyword evidence="1" id="KW-0547">Nucleotide-binding</keyword>
<keyword evidence="9" id="KW-1185">Reference proteome</keyword>
<keyword evidence="4" id="KW-0342">GTP-binding</keyword>
<dbReference type="Gene3D" id="3.40.50.300">
    <property type="entry name" value="P-loop containing nucleotide triphosphate hydrolases"/>
    <property type="match status" value="1"/>
</dbReference>
<reference evidence="9" key="1">
    <citation type="journal article" date="2018" name="Nat. Microbiol.">
        <title>Leveraging single-cell genomics to expand the fungal tree of life.</title>
        <authorList>
            <person name="Ahrendt S.R."/>
            <person name="Quandt C.A."/>
            <person name="Ciobanu D."/>
            <person name="Clum A."/>
            <person name="Salamov A."/>
            <person name="Andreopoulos B."/>
            <person name="Cheng J.F."/>
            <person name="Woyke T."/>
            <person name="Pelin A."/>
            <person name="Henrissat B."/>
            <person name="Reynolds N.K."/>
            <person name="Benny G.L."/>
            <person name="Smith M.E."/>
            <person name="James T.Y."/>
            <person name="Grigoriev I.V."/>
        </authorList>
    </citation>
    <scope>NUCLEOTIDE SEQUENCE [LARGE SCALE GENOMIC DNA]</scope>
    <source>
        <strain evidence="9">RSA 1356</strain>
    </source>
</reference>
<dbReference type="EMBL" id="KZ993711">
    <property type="protein sequence ID" value="RKP04462.1"/>
    <property type="molecule type" value="Genomic_DNA"/>
</dbReference>
<protein>
    <recommendedName>
        <fullName evidence="7">GB1/RHD3-type G domain-containing protein</fullName>
    </recommendedName>
</protein>
<dbReference type="PROSITE" id="PS51715">
    <property type="entry name" value="G_GB1_RHD3"/>
    <property type="match status" value="1"/>
</dbReference>
<evidence type="ECO:0000313" key="9">
    <source>
        <dbReference type="Proteomes" id="UP000271241"/>
    </source>
</evidence>
<evidence type="ECO:0000259" key="7">
    <source>
        <dbReference type="PROSITE" id="PS51715"/>
    </source>
</evidence>
<comment type="similarity">
    <text evidence="6">Belongs to the TRAFAC class dynamin-like GTPase superfamily. GB1/RHD3 GTPase family.</text>
</comment>
<gene>
    <name evidence="8" type="ORF">THASP1DRAFT_33769</name>
</gene>
<name>A0A4P9XFV3_9FUNG</name>
<dbReference type="AlphaFoldDB" id="A0A4P9XFV3"/>
<evidence type="ECO:0000256" key="6">
    <source>
        <dbReference type="PROSITE-ProRule" id="PRU01052"/>
    </source>
</evidence>
<dbReference type="SUPFAM" id="SSF52540">
    <property type="entry name" value="P-loop containing nucleoside triphosphate hydrolases"/>
    <property type="match status" value="1"/>
</dbReference>
<dbReference type="Pfam" id="PF01926">
    <property type="entry name" value="MMR_HSR1"/>
    <property type="match status" value="1"/>
</dbReference>
<dbReference type="InterPro" id="IPR027417">
    <property type="entry name" value="P-loop_NTPase"/>
</dbReference>
<keyword evidence="3" id="KW-0256">Endoplasmic reticulum</keyword>
<keyword evidence="2" id="KW-0378">Hydrolase</keyword>
<dbReference type="OrthoDB" id="3227209at2759"/>
<organism evidence="8 9">
    <name type="scientific">Thamnocephalis sphaerospora</name>
    <dbReference type="NCBI Taxonomy" id="78915"/>
    <lineage>
        <taxon>Eukaryota</taxon>
        <taxon>Fungi</taxon>
        <taxon>Fungi incertae sedis</taxon>
        <taxon>Zoopagomycota</taxon>
        <taxon>Zoopagomycotina</taxon>
        <taxon>Zoopagomycetes</taxon>
        <taxon>Zoopagales</taxon>
        <taxon>Sigmoideomycetaceae</taxon>
        <taxon>Thamnocephalis</taxon>
    </lineage>
</organism>
<evidence type="ECO:0000256" key="4">
    <source>
        <dbReference type="ARBA" id="ARBA00023134"/>
    </source>
</evidence>
<dbReference type="InterPro" id="IPR008803">
    <property type="entry name" value="RHD3/Sey1"/>
</dbReference>
<dbReference type="PANTHER" id="PTHR45923:SF2">
    <property type="entry name" value="PROTEIN SEY1"/>
    <property type="match status" value="1"/>
</dbReference>
<dbReference type="GO" id="GO:0003924">
    <property type="term" value="F:GTPase activity"/>
    <property type="evidence" value="ECO:0007669"/>
    <property type="project" value="TreeGrafter"/>
</dbReference>
<dbReference type="InterPro" id="IPR030386">
    <property type="entry name" value="G_GB1_RHD3_dom"/>
</dbReference>
<dbReference type="GO" id="GO:0005783">
    <property type="term" value="C:endoplasmic reticulum"/>
    <property type="evidence" value="ECO:0007669"/>
    <property type="project" value="TreeGrafter"/>
</dbReference>
<evidence type="ECO:0000256" key="2">
    <source>
        <dbReference type="ARBA" id="ARBA00022801"/>
    </source>
</evidence>
<sequence length="91" mass="10143">MADSCFQFLDDEQIFVAGAEKHANERWDLKDWGVDYNIVAICGQPGSGKSTLFNALFGTQFLVLDEGGEKPITEGMLHLVVVPLAWHVYNQ</sequence>
<dbReference type="InterPro" id="IPR006073">
    <property type="entry name" value="GTP-bd"/>
</dbReference>
<dbReference type="GO" id="GO:0016320">
    <property type="term" value="P:endoplasmic reticulum membrane fusion"/>
    <property type="evidence" value="ECO:0007669"/>
    <property type="project" value="TreeGrafter"/>
</dbReference>
<dbReference type="PANTHER" id="PTHR45923">
    <property type="entry name" value="PROTEIN SEY1"/>
    <property type="match status" value="1"/>
</dbReference>